<reference evidence="1 2" key="1">
    <citation type="journal article" date="2024" name="BMC Genomics">
        <title>De novo assembly and annotation of Popillia japonica's genome with initial clues to its potential as an invasive pest.</title>
        <authorList>
            <person name="Cucini C."/>
            <person name="Boschi S."/>
            <person name="Funari R."/>
            <person name="Cardaioli E."/>
            <person name="Iannotti N."/>
            <person name="Marturano G."/>
            <person name="Paoli F."/>
            <person name="Bruttini M."/>
            <person name="Carapelli A."/>
            <person name="Frati F."/>
            <person name="Nardi F."/>
        </authorList>
    </citation>
    <scope>NUCLEOTIDE SEQUENCE [LARGE SCALE GENOMIC DNA]</scope>
    <source>
        <strain evidence="1">DMR45628</strain>
    </source>
</reference>
<evidence type="ECO:0000313" key="2">
    <source>
        <dbReference type="Proteomes" id="UP001458880"/>
    </source>
</evidence>
<protein>
    <submittedName>
        <fullName evidence="1">Uncharacterized protein</fullName>
    </submittedName>
</protein>
<organism evidence="1 2">
    <name type="scientific">Popillia japonica</name>
    <name type="common">Japanese beetle</name>
    <dbReference type="NCBI Taxonomy" id="7064"/>
    <lineage>
        <taxon>Eukaryota</taxon>
        <taxon>Metazoa</taxon>
        <taxon>Ecdysozoa</taxon>
        <taxon>Arthropoda</taxon>
        <taxon>Hexapoda</taxon>
        <taxon>Insecta</taxon>
        <taxon>Pterygota</taxon>
        <taxon>Neoptera</taxon>
        <taxon>Endopterygota</taxon>
        <taxon>Coleoptera</taxon>
        <taxon>Polyphaga</taxon>
        <taxon>Scarabaeiformia</taxon>
        <taxon>Scarabaeidae</taxon>
        <taxon>Rutelinae</taxon>
        <taxon>Popillia</taxon>
    </lineage>
</organism>
<proteinExistence type="predicted"/>
<accession>A0AAW1KJE5</accession>
<evidence type="ECO:0000313" key="1">
    <source>
        <dbReference type="EMBL" id="KAK9718326.1"/>
    </source>
</evidence>
<sequence length="69" mass="7675">MCPSLTNAKSSASLLCGKYRSEIVALTNAKSSASLLCGKYRSEIVDLTRCYDQTCTNKRNNFENVEGYR</sequence>
<keyword evidence="2" id="KW-1185">Reference proteome</keyword>
<name>A0AAW1KJE5_POPJA</name>
<dbReference type="AlphaFoldDB" id="A0AAW1KJE5"/>
<dbReference type="EMBL" id="JASPKY010000229">
    <property type="protein sequence ID" value="KAK9718326.1"/>
    <property type="molecule type" value="Genomic_DNA"/>
</dbReference>
<gene>
    <name evidence="1" type="ORF">QE152_g23206</name>
</gene>
<dbReference type="Proteomes" id="UP001458880">
    <property type="component" value="Unassembled WGS sequence"/>
</dbReference>
<comment type="caution">
    <text evidence="1">The sequence shown here is derived from an EMBL/GenBank/DDBJ whole genome shotgun (WGS) entry which is preliminary data.</text>
</comment>